<dbReference type="EMBL" id="FQVI01000013">
    <property type="protein sequence ID" value="SHF10465.1"/>
    <property type="molecule type" value="Genomic_DNA"/>
</dbReference>
<evidence type="ECO:0000313" key="2">
    <source>
        <dbReference type="Proteomes" id="UP000184245"/>
    </source>
</evidence>
<dbReference type="OrthoDB" id="5241828at2"/>
<keyword evidence="2" id="KW-1185">Reference proteome</keyword>
<reference evidence="1 2" key="1">
    <citation type="submission" date="2016-11" db="EMBL/GenBank/DDBJ databases">
        <authorList>
            <person name="Jaros S."/>
            <person name="Januszkiewicz K."/>
            <person name="Wedrychowicz H."/>
        </authorList>
    </citation>
    <scope>NUCLEOTIDE SEQUENCE [LARGE SCALE GENOMIC DNA]</scope>
    <source>
        <strain evidence="1 2">DSM 17459</strain>
    </source>
</reference>
<dbReference type="Proteomes" id="UP000184245">
    <property type="component" value="Unassembled WGS sequence"/>
</dbReference>
<proteinExistence type="predicted"/>
<evidence type="ECO:0000313" key="1">
    <source>
        <dbReference type="EMBL" id="SHF10465.1"/>
    </source>
</evidence>
<dbReference type="AlphaFoldDB" id="A0A1M4YXM5"/>
<name>A0A1M4YXM5_9CLOT</name>
<evidence type="ECO:0008006" key="3">
    <source>
        <dbReference type="Google" id="ProtNLM"/>
    </source>
</evidence>
<dbReference type="RefSeq" id="WP_072852287.1">
    <property type="nucleotide sequence ID" value="NZ_FQVI01000013.1"/>
</dbReference>
<gene>
    <name evidence="1" type="ORF">SAMN02745158_02529</name>
</gene>
<organism evidence="1 2">
    <name type="scientific">Lactonifactor longoviformis DSM 17459</name>
    <dbReference type="NCBI Taxonomy" id="1122155"/>
    <lineage>
        <taxon>Bacteria</taxon>
        <taxon>Bacillati</taxon>
        <taxon>Bacillota</taxon>
        <taxon>Clostridia</taxon>
        <taxon>Eubacteriales</taxon>
        <taxon>Clostridiaceae</taxon>
        <taxon>Lactonifactor</taxon>
    </lineage>
</organism>
<protein>
    <recommendedName>
        <fullName evidence="3">Cysteine-rich domain-containing protein</fullName>
    </recommendedName>
</protein>
<sequence>MKILFASGCALRNYKPELVNRMTSFLTEAGIIDGTYEICCKSGQTIDEETILIDCCPGCSYKFEIYPNVKVVSLWKVLLNSDFPFPNYNGRMMTIHDTCHARKRNSTEMQDTARELCGRMNITLIEPLKTRDETPCCGGCAKDYETRKKMAIHRAGQLPVKDVVLYCTGCTRSFSITETVPHHLLDLLFEEETDGLTVIR</sequence>
<accession>A0A1M4YXM5</accession>
<dbReference type="STRING" id="1122155.SAMN02745158_02529"/>